<dbReference type="GO" id="GO:0008270">
    <property type="term" value="F:zinc ion binding"/>
    <property type="evidence" value="ECO:0007669"/>
    <property type="project" value="UniProtKB-KW"/>
</dbReference>
<dbReference type="InterPro" id="IPR052434">
    <property type="entry name" value="Tectonic-like_complex_comp"/>
</dbReference>
<evidence type="ECO:0000256" key="7">
    <source>
        <dbReference type="ARBA" id="ARBA00023125"/>
    </source>
</evidence>
<dbReference type="Pfam" id="PF00168">
    <property type="entry name" value="C2"/>
    <property type="match status" value="1"/>
</dbReference>
<evidence type="ECO:0000256" key="9">
    <source>
        <dbReference type="ARBA" id="ARBA00023242"/>
    </source>
</evidence>
<dbReference type="InterPro" id="IPR000008">
    <property type="entry name" value="C2_dom"/>
</dbReference>
<dbReference type="AlphaFoldDB" id="A0A1I7U4H7"/>
<feature type="compositionally biased region" description="Low complexity" evidence="10">
    <location>
        <begin position="110"/>
        <end position="124"/>
    </location>
</feature>
<evidence type="ECO:0000313" key="12">
    <source>
        <dbReference type="Proteomes" id="UP000095282"/>
    </source>
</evidence>
<accession>A0A1I7U4H7</accession>
<dbReference type="InterPro" id="IPR056290">
    <property type="entry name" value="CEPT76/DRC7_peptidase-like_dom"/>
</dbReference>
<sequence>MRRNSVSVEDGIVSSAPPPSQPPEPSRRKPEKLFLRSASVGLAPGDGEQSPMEKEKKPNRRESIKEHLMKFKAKAGKILEDKPPKSAGTDESLNNTMSFMSEGDQKEELSVQVVDEQSESSSIQPGDLKKESKEQMRNRIRKSAQKAVERTRGNVQLNRRLARRPTVVMEEHLDENDLFAIDEQVEKTIKMGEKYLIANETTNAAERDIEEFFESKPKNHSKKGEESVRKVIYGRVEEVNYRHDLMVKYVLKDRNIICGEIIPKEILQKATVPPTRMEYNEDSVSLYTAPEAMDNVISQTRNRKYVQLDVFIDSIHFDHHYLWSNEEVTSSEIRNEYMVQLLRVHEIAQMERHQLDVDRQPRMKEEVRKGRMELERLGDVLNEIRKEQGYTATATMFTPAKTPWEIEDWSSYGTVTPTAPLTPIGKIPKAHRERIAKQRQTRIQLILYFNDSEVSRTTWIPLSSDVMSSVKRFELELYSPMKSLELMVVEQCNGRLRTLGKGTVPLPKDEDEEVALMEVEFENDSFMEPLGGSLGSDANRRESGRILCRTMLEDGELRLADDRLITETNQEIQKGKFELIPSEIYLGRGEEGEEEEKRLEELREEDQKKKRFSSYRSAVDSRRIAAIEFGNLSRKRVIDRRKRKEKKYEEVVREPAIPTVSVAFSQLFGPADVSRRLKPMRKEERAREEGWDNTIVINIQSAINLPVRLSGHLQPFVVVSYSGKRISTDVAIGRHPNWQFTGKLHITKEDRQAEFIEIRVYDQLVEGIDQDDRIQNVVHEHLSARLLATQRIRFETLATVSKINAPVRLITPLYISNYRIAPESCFLKLLFSTQIEPKSLVDYTKTSSTIESQKTMEKCSQLERHLSEIYPKRRFRPLVTDLNANSTLCTRFLRPLTPPTQVLQETDTVEILRWAGRIVSAIPRVETAADIWANGFQLTSIGVGGLEDRATLLACWMMHFKLPVAVILGDSRGEKTGFVLTEINGKPTVIDPEDGHIYAVTDSNCSLERIYGAKMPKRGYNPSGSEEDKIPIVEKLYRENQESDFIGGGFCDDDDEVQERREQISEMRQKRADAAFSSSKAPENCEKCEKVLMDSWLWERYNCAVCDACRDDKGEHKLLARTDVKNTYLLKDCDLDLRKPPLRYWAKKNPHNPRYGDMKLYLKCQVESRVLEVHGSWEDLELKKELREQSKEVRSEKRFEKKLKDLRQQIRGNGGLRVDVGKAHQHEFGGEKHVEEDTWKRQCATCGYEEVFEKM</sequence>
<evidence type="ECO:0000256" key="8">
    <source>
        <dbReference type="ARBA" id="ARBA00023204"/>
    </source>
</evidence>
<evidence type="ECO:0000256" key="5">
    <source>
        <dbReference type="ARBA" id="ARBA00022771"/>
    </source>
</evidence>
<feature type="compositionally biased region" description="Basic and acidic residues" evidence="10">
    <location>
        <begin position="127"/>
        <end position="137"/>
    </location>
</feature>
<dbReference type="GO" id="GO:1905515">
    <property type="term" value="P:non-motile cilium assembly"/>
    <property type="evidence" value="ECO:0007669"/>
    <property type="project" value="TreeGrafter"/>
</dbReference>
<dbReference type="eggNOG" id="KOG3639">
    <property type="taxonomic scope" value="Eukaryota"/>
</dbReference>
<evidence type="ECO:0000256" key="10">
    <source>
        <dbReference type="SAM" id="MobiDB-lite"/>
    </source>
</evidence>
<dbReference type="NCBIfam" id="TIGR00598">
    <property type="entry name" value="rad14"/>
    <property type="match status" value="1"/>
</dbReference>
<comment type="subcellular location">
    <subcellularLocation>
        <location evidence="1">Nucleus</location>
    </subcellularLocation>
</comment>
<organism evidence="12 13">
    <name type="scientific">Caenorhabditis tropicalis</name>
    <dbReference type="NCBI Taxonomy" id="1561998"/>
    <lineage>
        <taxon>Eukaryota</taxon>
        <taxon>Metazoa</taxon>
        <taxon>Ecdysozoa</taxon>
        <taxon>Nematoda</taxon>
        <taxon>Chromadorea</taxon>
        <taxon>Rhabditida</taxon>
        <taxon>Rhabditina</taxon>
        <taxon>Rhabditomorpha</taxon>
        <taxon>Rhabditoidea</taxon>
        <taxon>Rhabditidae</taxon>
        <taxon>Peloderinae</taxon>
        <taxon>Caenorhabditis</taxon>
    </lineage>
</organism>
<feature type="compositionally biased region" description="Polar residues" evidence="10">
    <location>
        <begin position="89"/>
        <end position="99"/>
    </location>
</feature>
<dbReference type="InterPro" id="IPR037129">
    <property type="entry name" value="XPA_sf"/>
</dbReference>
<dbReference type="InterPro" id="IPR028928">
    <property type="entry name" value="CC2D2AN-C2"/>
</dbReference>
<dbReference type="PROSITE" id="PS50004">
    <property type="entry name" value="C2"/>
    <property type="match status" value="1"/>
</dbReference>
<feature type="region of interest" description="Disordered" evidence="10">
    <location>
        <begin position="1"/>
        <end position="152"/>
    </location>
</feature>
<dbReference type="PANTHER" id="PTHR20837:SF0">
    <property type="entry name" value="COILED-COIL AND C2 DOMAIN-CONTAINING PROTEIN 2A"/>
    <property type="match status" value="1"/>
</dbReference>
<proteinExistence type="inferred from homology"/>
<keyword evidence="5" id="KW-0863">Zinc-finger</keyword>
<dbReference type="Pfam" id="PF15625">
    <property type="entry name" value="CC2D2AN-C2"/>
    <property type="match status" value="1"/>
</dbReference>
<dbReference type="InterPro" id="IPR000465">
    <property type="entry name" value="XPA/RAD14"/>
</dbReference>
<evidence type="ECO:0000256" key="4">
    <source>
        <dbReference type="ARBA" id="ARBA00022763"/>
    </source>
</evidence>
<dbReference type="SMART" id="SM00239">
    <property type="entry name" value="C2"/>
    <property type="match status" value="1"/>
</dbReference>
<keyword evidence="12" id="KW-1185">Reference proteome</keyword>
<dbReference type="InterPro" id="IPR009061">
    <property type="entry name" value="DNA-bd_dom_put_sf"/>
</dbReference>
<dbReference type="GO" id="GO:0035869">
    <property type="term" value="C:ciliary transition zone"/>
    <property type="evidence" value="ECO:0007669"/>
    <property type="project" value="TreeGrafter"/>
</dbReference>
<dbReference type="SUPFAM" id="SSF49562">
    <property type="entry name" value="C2 domain (Calcium/lipid-binding domain, CaLB)"/>
    <property type="match status" value="1"/>
</dbReference>
<evidence type="ECO:0000259" key="11">
    <source>
        <dbReference type="PROSITE" id="PS50004"/>
    </source>
</evidence>
<comment type="similarity">
    <text evidence="2">Belongs to the XPA family.</text>
</comment>
<protein>
    <submittedName>
        <fullName evidence="13">C2 domain-containing protein</fullName>
    </submittedName>
</protein>
<dbReference type="STRING" id="1561998.A0A1I7U4H7"/>
<dbReference type="GO" id="GO:0006289">
    <property type="term" value="P:nucleotide-excision repair"/>
    <property type="evidence" value="ECO:0007669"/>
    <property type="project" value="InterPro"/>
</dbReference>
<feature type="domain" description="C2" evidence="11">
    <location>
        <begin position="676"/>
        <end position="796"/>
    </location>
</feature>
<dbReference type="WBParaSite" id="Csp11.Scaffold629.g14766.t1">
    <property type="protein sequence ID" value="Csp11.Scaffold629.g14766.t1"/>
    <property type="gene ID" value="Csp11.Scaffold629.g14766"/>
</dbReference>
<keyword evidence="4" id="KW-0227">DNA damage</keyword>
<evidence type="ECO:0000313" key="13">
    <source>
        <dbReference type="WBParaSite" id="Csp11.Scaffold629.g14766.t1"/>
    </source>
</evidence>
<dbReference type="CDD" id="cd21076">
    <property type="entry name" value="DBD_XPA"/>
    <property type="match status" value="1"/>
</dbReference>
<keyword evidence="7" id="KW-0238">DNA-binding</keyword>
<keyword evidence="3" id="KW-0479">Metal-binding</keyword>
<dbReference type="PANTHER" id="PTHR20837">
    <property type="entry name" value="CENTROSOMAL PROTEIN-RELATED"/>
    <property type="match status" value="1"/>
</dbReference>
<dbReference type="FunFam" id="3.90.530.10:FF:000001">
    <property type="entry name" value="DNA repair protein complementing XP-A cells"/>
    <property type="match status" value="1"/>
</dbReference>
<dbReference type="eggNOG" id="KOG4017">
    <property type="taxonomic scope" value="Eukaryota"/>
</dbReference>
<keyword evidence="6" id="KW-0862">Zinc</keyword>
<evidence type="ECO:0000256" key="6">
    <source>
        <dbReference type="ARBA" id="ARBA00022833"/>
    </source>
</evidence>
<keyword evidence="8" id="KW-0234">DNA repair</keyword>
<dbReference type="GO" id="GO:1904491">
    <property type="term" value="P:protein localization to ciliary transition zone"/>
    <property type="evidence" value="ECO:0007669"/>
    <property type="project" value="TreeGrafter"/>
</dbReference>
<dbReference type="SUPFAM" id="SSF57716">
    <property type="entry name" value="Glucocorticoid receptor-like (DNA-binding domain)"/>
    <property type="match status" value="1"/>
</dbReference>
<dbReference type="Pfam" id="PF24656">
    <property type="entry name" value="CEPT76_peptidase"/>
    <property type="match status" value="1"/>
</dbReference>
<evidence type="ECO:0000256" key="1">
    <source>
        <dbReference type="ARBA" id="ARBA00004123"/>
    </source>
</evidence>
<dbReference type="Gene3D" id="3.90.530.10">
    <property type="entry name" value="XPA C-terminal domain"/>
    <property type="match status" value="1"/>
</dbReference>
<feature type="compositionally biased region" description="Basic and acidic residues" evidence="10">
    <location>
        <begin position="51"/>
        <end position="69"/>
    </location>
</feature>
<keyword evidence="9" id="KW-0539">Nucleus</keyword>
<dbReference type="GO" id="GO:0003684">
    <property type="term" value="F:damaged DNA binding"/>
    <property type="evidence" value="ECO:0007669"/>
    <property type="project" value="InterPro"/>
</dbReference>
<feature type="compositionally biased region" description="Basic and acidic residues" evidence="10">
    <location>
        <begin position="25"/>
        <end position="34"/>
    </location>
</feature>
<dbReference type="Pfam" id="PF01286">
    <property type="entry name" value="XPA_N"/>
    <property type="match status" value="1"/>
</dbReference>
<dbReference type="InterPro" id="IPR022652">
    <property type="entry name" value="Znf_XPA_CS"/>
</dbReference>
<dbReference type="GO" id="GO:0005634">
    <property type="term" value="C:nucleus"/>
    <property type="evidence" value="ECO:0007669"/>
    <property type="project" value="UniProtKB-SubCell"/>
</dbReference>
<dbReference type="Proteomes" id="UP000095282">
    <property type="component" value="Unplaced"/>
</dbReference>
<dbReference type="SUPFAM" id="SSF46955">
    <property type="entry name" value="Putative DNA-binding domain"/>
    <property type="match status" value="1"/>
</dbReference>
<dbReference type="InterPro" id="IPR022656">
    <property type="entry name" value="XPA_C"/>
</dbReference>
<reference evidence="13" key="1">
    <citation type="submission" date="2016-11" db="UniProtKB">
        <authorList>
            <consortium name="WormBaseParasite"/>
        </authorList>
    </citation>
    <scope>IDENTIFICATION</scope>
</reference>
<evidence type="ECO:0000256" key="3">
    <source>
        <dbReference type="ARBA" id="ARBA00022723"/>
    </source>
</evidence>
<dbReference type="InterPro" id="IPR035892">
    <property type="entry name" value="C2_domain_sf"/>
</dbReference>
<dbReference type="Gene3D" id="2.60.40.150">
    <property type="entry name" value="C2 domain"/>
    <property type="match status" value="1"/>
</dbReference>
<dbReference type="Pfam" id="PF05181">
    <property type="entry name" value="XPA_C"/>
    <property type="match status" value="1"/>
</dbReference>
<name>A0A1I7U4H7_9PELO</name>
<evidence type="ECO:0000256" key="2">
    <source>
        <dbReference type="ARBA" id="ARBA00005548"/>
    </source>
</evidence>